<reference evidence="1 2" key="1">
    <citation type="submission" date="2017-06" db="EMBL/GenBank/DDBJ databases">
        <title>Comparative genomic analysis of Ambrosia Fusariam Clade fungi.</title>
        <authorList>
            <person name="Stajich J.E."/>
            <person name="Carrillo J."/>
            <person name="Kijimoto T."/>
            <person name="Eskalen A."/>
            <person name="O'Donnell K."/>
            <person name="Kasson M."/>
        </authorList>
    </citation>
    <scope>NUCLEOTIDE SEQUENCE [LARGE SCALE GENOMIC DNA]</scope>
    <source>
        <strain evidence="1">UCR3666</strain>
    </source>
</reference>
<dbReference type="EMBL" id="NKUJ01000239">
    <property type="protein sequence ID" value="RMJ09521.1"/>
    <property type="molecule type" value="Genomic_DNA"/>
</dbReference>
<accession>A0A3M2RW56</accession>
<dbReference type="OrthoDB" id="191139at2759"/>
<evidence type="ECO:0000313" key="1">
    <source>
        <dbReference type="EMBL" id="RMJ09521.1"/>
    </source>
</evidence>
<organism evidence="1 2">
    <name type="scientific">Fusarium kuroshium</name>
    <dbReference type="NCBI Taxonomy" id="2010991"/>
    <lineage>
        <taxon>Eukaryota</taxon>
        <taxon>Fungi</taxon>
        <taxon>Dikarya</taxon>
        <taxon>Ascomycota</taxon>
        <taxon>Pezizomycotina</taxon>
        <taxon>Sordariomycetes</taxon>
        <taxon>Hypocreomycetidae</taxon>
        <taxon>Hypocreales</taxon>
        <taxon>Nectriaceae</taxon>
        <taxon>Fusarium</taxon>
        <taxon>Fusarium solani species complex</taxon>
    </lineage>
</organism>
<dbReference type="AlphaFoldDB" id="A0A3M2RW56"/>
<name>A0A3M2RW56_9HYPO</name>
<dbReference type="STRING" id="2010991.A0A3M2RW56"/>
<dbReference type="Gene3D" id="3.40.50.720">
    <property type="entry name" value="NAD(P)-binding Rossmann-like Domain"/>
    <property type="match status" value="1"/>
</dbReference>
<proteinExistence type="predicted"/>
<comment type="caution">
    <text evidence="1">The sequence shown here is derived from an EMBL/GenBank/DDBJ whole genome shotgun (WGS) entry which is preliminary data.</text>
</comment>
<dbReference type="Proteomes" id="UP000277212">
    <property type="component" value="Unassembled WGS sequence"/>
</dbReference>
<keyword evidence="2" id="KW-1185">Reference proteome</keyword>
<gene>
    <name evidence="1" type="ORF">CDV36_010852</name>
</gene>
<protein>
    <submittedName>
        <fullName evidence="1">Uncharacterized protein</fullName>
    </submittedName>
</protein>
<sequence>MARDTRVVNLSSEAFKQAPKGGILLSRCKTLLNEISSLARYGQSKLADYYHTRALGKLHPTVKFVAMHDGVLNTGLLDDFRKQRPWLGAFIGVLESIFATDVHDGAKTQL</sequence>
<evidence type="ECO:0000313" key="2">
    <source>
        <dbReference type="Proteomes" id="UP000277212"/>
    </source>
</evidence>